<accession>A0A7W5K4F1</accession>
<evidence type="ECO:0000313" key="1">
    <source>
        <dbReference type="EMBL" id="MBB3331754.1"/>
    </source>
</evidence>
<sequence length="53" mass="6135">MNSARMTFPTIWDQTNSHRAVVMPLLRGMWRGVMRLAEAQSQAQARRGFLPYV</sequence>
<evidence type="ECO:0000313" key="2">
    <source>
        <dbReference type="Proteomes" id="UP000553442"/>
    </source>
</evidence>
<keyword evidence="2" id="KW-1185">Reference proteome</keyword>
<dbReference type="EMBL" id="JACHZF010000019">
    <property type="protein sequence ID" value="MBB3331754.1"/>
    <property type="molecule type" value="Genomic_DNA"/>
</dbReference>
<reference evidence="1 2" key="1">
    <citation type="submission" date="2020-08" db="EMBL/GenBank/DDBJ databases">
        <title>Genomic Encyclopedia of Archaeal and Bacterial Type Strains, Phase II (KMG-II): from individual species to whole genera.</title>
        <authorList>
            <person name="Goeker M."/>
        </authorList>
    </citation>
    <scope>NUCLEOTIDE SEQUENCE [LARGE SCALE GENOMIC DNA]</scope>
    <source>
        <strain evidence="1 2">5AG</strain>
    </source>
</reference>
<name>A0A7W5K4F1_9GAMM</name>
<proteinExistence type="predicted"/>
<gene>
    <name evidence="1" type="ORF">BDK63_002638</name>
</gene>
<protein>
    <submittedName>
        <fullName evidence="1">Uncharacterized protein</fullName>
    </submittedName>
</protein>
<dbReference type="Proteomes" id="UP000553442">
    <property type="component" value="Unassembled WGS sequence"/>
</dbReference>
<dbReference type="AlphaFoldDB" id="A0A7W5K4F1"/>
<comment type="caution">
    <text evidence="1">The sequence shown here is derived from an EMBL/GenBank/DDBJ whole genome shotgun (WGS) entry which is preliminary data.</text>
</comment>
<organism evidence="1 2">
    <name type="scientific">Halomonas campaniensis</name>
    <dbReference type="NCBI Taxonomy" id="213554"/>
    <lineage>
        <taxon>Bacteria</taxon>
        <taxon>Pseudomonadati</taxon>
        <taxon>Pseudomonadota</taxon>
        <taxon>Gammaproteobacteria</taxon>
        <taxon>Oceanospirillales</taxon>
        <taxon>Halomonadaceae</taxon>
        <taxon>Halomonas</taxon>
    </lineage>
</organism>